<evidence type="ECO:0000313" key="2">
    <source>
        <dbReference type="Proteomes" id="UP000033121"/>
    </source>
</evidence>
<dbReference type="OrthoDB" id="9796058at2"/>
<comment type="caution">
    <text evidence="1">The sequence shown here is derived from an EMBL/GenBank/DDBJ whole genome shotgun (WGS) entry which is preliminary data.</text>
</comment>
<dbReference type="EMBL" id="BBWV01000002">
    <property type="protein sequence ID" value="GAO43535.1"/>
    <property type="molecule type" value="Genomic_DNA"/>
</dbReference>
<proteinExistence type="predicted"/>
<dbReference type="RefSeq" id="WP_046369396.1">
    <property type="nucleotide sequence ID" value="NZ_BBWV01000002.1"/>
</dbReference>
<dbReference type="Proteomes" id="UP000033121">
    <property type="component" value="Unassembled WGS sequence"/>
</dbReference>
<name>A0A0E9N2I2_9BACT</name>
<keyword evidence="2" id="KW-1185">Reference proteome</keyword>
<reference evidence="1 2" key="1">
    <citation type="submission" date="2015-04" db="EMBL/GenBank/DDBJ databases">
        <title>Whole genome shotgun sequence of Flavihumibacter petaseus NBRC 106054.</title>
        <authorList>
            <person name="Miyazawa S."/>
            <person name="Hosoyama A."/>
            <person name="Hashimoto M."/>
            <person name="Noguchi M."/>
            <person name="Tsuchikane K."/>
            <person name="Ohji S."/>
            <person name="Yamazoe A."/>
            <person name="Ichikawa N."/>
            <person name="Kimura A."/>
            <person name="Fujita N."/>
        </authorList>
    </citation>
    <scope>NUCLEOTIDE SEQUENCE [LARGE SCALE GENOMIC DNA]</scope>
    <source>
        <strain evidence="1 2">NBRC 106054</strain>
    </source>
</reference>
<evidence type="ECO:0000313" key="1">
    <source>
        <dbReference type="EMBL" id="GAO43535.1"/>
    </source>
</evidence>
<dbReference type="STRING" id="1220578.FPE01S_02_06400"/>
<accession>A0A0E9N2I2</accession>
<protein>
    <submittedName>
        <fullName evidence="1">Uncharacterized protein</fullName>
    </submittedName>
</protein>
<organism evidence="1 2">
    <name type="scientific">Flavihumibacter petaseus NBRC 106054</name>
    <dbReference type="NCBI Taxonomy" id="1220578"/>
    <lineage>
        <taxon>Bacteria</taxon>
        <taxon>Pseudomonadati</taxon>
        <taxon>Bacteroidota</taxon>
        <taxon>Chitinophagia</taxon>
        <taxon>Chitinophagales</taxon>
        <taxon>Chitinophagaceae</taxon>
        <taxon>Flavihumibacter</taxon>
    </lineage>
</organism>
<dbReference type="AlphaFoldDB" id="A0A0E9N2I2"/>
<gene>
    <name evidence="1" type="ORF">FPE01S_02_06400</name>
</gene>
<sequence length="69" mass="7977">MKTLILMEPWPDTREKLKEIENHLTDEDLDYEPGHEDDLLKRLAAILNKDMEAVKVWIESVSANKAKAS</sequence>